<dbReference type="Proteomes" id="UP001056576">
    <property type="component" value="Segment"/>
</dbReference>
<reference evidence="1 2" key="1">
    <citation type="submission" date="2022-05" db="EMBL/GenBank/DDBJ databases">
        <authorList>
            <person name="Friedrich I."/>
            <person name="Poehlein A."/>
            <person name="Schneider D."/>
            <person name="Hertel R."/>
            <person name="Daniel R."/>
        </authorList>
    </citation>
    <scope>NUCLEOTIDE SEQUENCE [LARGE SCALE GENOMIC DNA]</scope>
</reference>
<gene>
    <name evidence="1" type="ORF">KIKIMORA_02510</name>
</gene>
<keyword evidence="2" id="KW-1185">Reference proteome</keyword>
<dbReference type="EMBL" id="ON529857">
    <property type="protein sequence ID" value="USN15397.1"/>
    <property type="molecule type" value="Genomic_DNA"/>
</dbReference>
<organism evidence="1 2">
    <name type="scientific">Brevundimonas phage vB_BpoS-Kikimora</name>
    <dbReference type="NCBI Taxonomy" id="2948601"/>
    <lineage>
        <taxon>Viruses</taxon>
        <taxon>Duplodnaviria</taxon>
        <taxon>Heunggongvirae</taxon>
        <taxon>Uroviricota</taxon>
        <taxon>Caudoviricetes</taxon>
        <taxon>Jeanschmidtviridae</taxon>
        <taxon>Kikimoravirus</taxon>
        <taxon>Kikimoravirus kikimora</taxon>
    </lineage>
</organism>
<protein>
    <submittedName>
        <fullName evidence="1">Uncharacterized protein</fullName>
    </submittedName>
</protein>
<evidence type="ECO:0000313" key="2">
    <source>
        <dbReference type="Proteomes" id="UP001056576"/>
    </source>
</evidence>
<accession>A0A9E7MTC5</accession>
<name>A0A9E7MTC5_9CAUD</name>
<proteinExistence type="predicted"/>
<evidence type="ECO:0000313" key="1">
    <source>
        <dbReference type="EMBL" id="USN15397.1"/>
    </source>
</evidence>
<sequence length="55" mass="6210">MVVVRPHLRGNPEKGVNKNDHVVRMTGEAAGAWKGRQREGTYFMKPEDLDGMLDD</sequence>